<evidence type="ECO:0000256" key="6">
    <source>
        <dbReference type="ARBA" id="ARBA00022892"/>
    </source>
</evidence>
<evidence type="ECO:0000256" key="1">
    <source>
        <dbReference type="ARBA" id="ARBA00004477"/>
    </source>
</evidence>
<evidence type="ECO:0000256" key="4">
    <source>
        <dbReference type="ARBA" id="ARBA00022692"/>
    </source>
</evidence>
<proteinExistence type="inferred from homology"/>
<dbReference type="PRINTS" id="PR00660">
    <property type="entry name" value="ERLUMENR"/>
</dbReference>
<keyword evidence="9 11" id="KW-0472">Membrane</keyword>
<organism evidence="12 13">
    <name type="scientific">Coccomyxa subellipsoidea</name>
    <dbReference type="NCBI Taxonomy" id="248742"/>
    <lineage>
        <taxon>Eukaryota</taxon>
        <taxon>Viridiplantae</taxon>
        <taxon>Chlorophyta</taxon>
        <taxon>core chlorophytes</taxon>
        <taxon>Trebouxiophyceae</taxon>
        <taxon>Trebouxiophyceae incertae sedis</taxon>
        <taxon>Coccomyxaceae</taxon>
        <taxon>Coccomyxa</taxon>
    </lineage>
</organism>
<dbReference type="EMBL" id="JALJOT010000001">
    <property type="protein sequence ID" value="KAK9918122.1"/>
    <property type="molecule type" value="Genomic_DNA"/>
</dbReference>
<keyword evidence="4 11" id="KW-0812">Transmembrane</keyword>
<evidence type="ECO:0000256" key="5">
    <source>
        <dbReference type="ARBA" id="ARBA00022824"/>
    </source>
</evidence>
<gene>
    <name evidence="12" type="ORF">WJX75_001441</name>
</gene>
<evidence type="ECO:0000256" key="9">
    <source>
        <dbReference type="ARBA" id="ARBA00023136"/>
    </source>
</evidence>
<sequence length="282" mass="31807">MYYDDHTEAKLGKVKDPVVRVVKWIKSRSPREKSIMGCLGGLLLLVLLWLVIEDHDNLFIMAESVHFLGIGLLIYKLMTKKNAGGLSLRSQELTALFLTVRLFCSFMMEYDIHTVLDFLTLGATAWVVYTLRMPLKDTYQVEQDSVQSYYVAVPCLVVAAIAHPRTHHPIVLRVLWALCVYVEAVSVLPQLRMMQKAKVVEKFTAHYVFALGLSRFISCAHWILQLVDGDSFLLQALGSGIWPVMVLLSEVVQTFILADFCYFYVKSYAEGSGVIHLAAGIV</sequence>
<keyword evidence="6" id="KW-0931">ER-Golgi transport</keyword>
<evidence type="ECO:0000256" key="3">
    <source>
        <dbReference type="ARBA" id="ARBA00022448"/>
    </source>
</evidence>
<evidence type="ECO:0000313" key="12">
    <source>
        <dbReference type="EMBL" id="KAK9918122.1"/>
    </source>
</evidence>
<protein>
    <recommendedName>
        <fullName evidence="14">ER lumen protein retaining receptor</fullName>
    </recommendedName>
</protein>
<keyword evidence="10" id="KW-0675">Receptor</keyword>
<feature type="transmembrane region" description="Helical" evidence="11">
    <location>
        <begin position="203"/>
        <end position="224"/>
    </location>
</feature>
<evidence type="ECO:0000256" key="10">
    <source>
        <dbReference type="ARBA" id="ARBA00023170"/>
    </source>
</evidence>
<evidence type="ECO:0000256" key="8">
    <source>
        <dbReference type="ARBA" id="ARBA00022989"/>
    </source>
</evidence>
<evidence type="ECO:0000313" key="13">
    <source>
        <dbReference type="Proteomes" id="UP001491310"/>
    </source>
</evidence>
<comment type="subcellular location">
    <subcellularLocation>
        <location evidence="1">Endoplasmic reticulum membrane</location>
        <topology evidence="1">Multi-pass membrane protein</topology>
    </subcellularLocation>
</comment>
<keyword evidence="5" id="KW-0256">Endoplasmic reticulum</keyword>
<dbReference type="Pfam" id="PF00810">
    <property type="entry name" value="ER_lumen_recept"/>
    <property type="match status" value="1"/>
</dbReference>
<comment type="similarity">
    <text evidence="2">Belongs to the ERD2 family.</text>
</comment>
<evidence type="ECO:0008006" key="14">
    <source>
        <dbReference type="Google" id="ProtNLM"/>
    </source>
</evidence>
<dbReference type="InterPro" id="IPR000133">
    <property type="entry name" value="ER_ret_rcpt"/>
</dbReference>
<name>A0ABR2Z2C1_9CHLO</name>
<dbReference type="Proteomes" id="UP001491310">
    <property type="component" value="Unassembled WGS sequence"/>
</dbReference>
<evidence type="ECO:0000256" key="7">
    <source>
        <dbReference type="ARBA" id="ARBA00022927"/>
    </source>
</evidence>
<feature type="transmembrane region" description="Helical" evidence="11">
    <location>
        <begin position="34"/>
        <end position="52"/>
    </location>
</feature>
<dbReference type="PANTHER" id="PTHR10585">
    <property type="entry name" value="ER LUMEN PROTEIN RETAINING RECEPTOR"/>
    <property type="match status" value="1"/>
</dbReference>
<reference evidence="12 13" key="1">
    <citation type="journal article" date="2024" name="Nat. Commun.">
        <title>Phylogenomics reveals the evolutionary origins of lichenization in chlorophyte algae.</title>
        <authorList>
            <person name="Puginier C."/>
            <person name="Libourel C."/>
            <person name="Otte J."/>
            <person name="Skaloud P."/>
            <person name="Haon M."/>
            <person name="Grisel S."/>
            <person name="Petersen M."/>
            <person name="Berrin J.G."/>
            <person name="Delaux P.M."/>
            <person name="Dal Grande F."/>
            <person name="Keller J."/>
        </authorList>
    </citation>
    <scope>NUCLEOTIDE SEQUENCE [LARGE SCALE GENOMIC DNA]</scope>
    <source>
        <strain evidence="12 13">SAG 216-7</strain>
    </source>
</reference>
<keyword evidence="7" id="KW-0653">Protein transport</keyword>
<keyword evidence="3" id="KW-0813">Transport</keyword>
<evidence type="ECO:0000256" key="11">
    <source>
        <dbReference type="SAM" id="Phobius"/>
    </source>
</evidence>
<feature type="transmembrane region" description="Helical" evidence="11">
    <location>
        <begin position="114"/>
        <end position="135"/>
    </location>
</feature>
<comment type="caution">
    <text evidence="12">The sequence shown here is derived from an EMBL/GenBank/DDBJ whole genome shotgun (WGS) entry which is preliminary data.</text>
</comment>
<keyword evidence="13" id="KW-1185">Reference proteome</keyword>
<evidence type="ECO:0000256" key="2">
    <source>
        <dbReference type="ARBA" id="ARBA00010120"/>
    </source>
</evidence>
<feature type="transmembrane region" description="Helical" evidence="11">
    <location>
        <begin position="244"/>
        <end position="265"/>
    </location>
</feature>
<accession>A0ABR2Z2C1</accession>
<keyword evidence="8 11" id="KW-1133">Transmembrane helix</keyword>